<dbReference type="Proteomes" id="UP000321039">
    <property type="component" value="Unassembled WGS sequence"/>
</dbReference>
<accession>A0A5C8ZZQ4</accession>
<name>A0A5C8ZZQ4_9GAMM</name>
<dbReference type="GO" id="GO:0016020">
    <property type="term" value="C:membrane"/>
    <property type="evidence" value="ECO:0007669"/>
    <property type="project" value="InterPro"/>
</dbReference>
<keyword evidence="4" id="KW-0449">Lipoprotein</keyword>
<dbReference type="PRINTS" id="PR01805">
    <property type="entry name" value="VACJLIPOPROT"/>
</dbReference>
<evidence type="ECO:0000256" key="3">
    <source>
        <dbReference type="SAM" id="SignalP"/>
    </source>
</evidence>
<keyword evidence="2 3" id="KW-0732">Signal</keyword>
<dbReference type="GO" id="GO:0120010">
    <property type="term" value="P:intermembrane phospholipid transfer"/>
    <property type="evidence" value="ECO:0007669"/>
    <property type="project" value="TreeGrafter"/>
</dbReference>
<organism evidence="4 5">
    <name type="scientific">Parahaliea maris</name>
    <dbReference type="NCBI Taxonomy" id="2716870"/>
    <lineage>
        <taxon>Bacteria</taxon>
        <taxon>Pseudomonadati</taxon>
        <taxon>Pseudomonadota</taxon>
        <taxon>Gammaproteobacteria</taxon>
        <taxon>Cellvibrionales</taxon>
        <taxon>Halieaceae</taxon>
        <taxon>Parahaliea</taxon>
    </lineage>
</organism>
<gene>
    <name evidence="4" type="ORF">FV139_11955</name>
</gene>
<reference evidence="4 5" key="1">
    <citation type="submission" date="2019-08" db="EMBL/GenBank/DDBJ databases">
        <title>Parahaliea maris sp. nov., isolated from the surface seawater.</title>
        <authorList>
            <person name="Liu Y."/>
        </authorList>
    </citation>
    <scope>NUCLEOTIDE SEQUENCE [LARGE SCALE GENOMIC DNA]</scope>
    <source>
        <strain evidence="4 5">HSLHS9</strain>
    </source>
</reference>
<dbReference type="PANTHER" id="PTHR30035:SF3">
    <property type="entry name" value="INTERMEMBRANE PHOSPHOLIPID TRANSPORT SYSTEM LIPOPROTEIN MLAA"/>
    <property type="match status" value="1"/>
</dbReference>
<dbReference type="PANTHER" id="PTHR30035">
    <property type="entry name" value="LIPOPROTEIN VACJ-RELATED"/>
    <property type="match status" value="1"/>
</dbReference>
<evidence type="ECO:0000256" key="2">
    <source>
        <dbReference type="ARBA" id="ARBA00022729"/>
    </source>
</evidence>
<comment type="caution">
    <text evidence="4">The sequence shown here is derived from an EMBL/GenBank/DDBJ whole genome shotgun (WGS) entry which is preliminary data.</text>
</comment>
<proteinExistence type="inferred from homology"/>
<feature type="chain" id="PRO_5023054284" evidence="3">
    <location>
        <begin position="22"/>
        <end position="244"/>
    </location>
</feature>
<comment type="similarity">
    <text evidence="1">Belongs to the MlaA family.</text>
</comment>
<dbReference type="EMBL" id="VRZA01000004">
    <property type="protein sequence ID" value="TXS92691.1"/>
    <property type="molecule type" value="Genomic_DNA"/>
</dbReference>
<protein>
    <submittedName>
        <fullName evidence="4">VacJ family lipoprotein</fullName>
    </submittedName>
</protein>
<dbReference type="Pfam" id="PF04333">
    <property type="entry name" value="MlaA"/>
    <property type="match status" value="1"/>
</dbReference>
<feature type="signal peptide" evidence="3">
    <location>
        <begin position="1"/>
        <end position="21"/>
    </location>
</feature>
<keyword evidence="5" id="KW-1185">Reference proteome</keyword>
<dbReference type="InterPro" id="IPR007428">
    <property type="entry name" value="MlaA"/>
</dbReference>
<evidence type="ECO:0000313" key="5">
    <source>
        <dbReference type="Proteomes" id="UP000321039"/>
    </source>
</evidence>
<evidence type="ECO:0000256" key="1">
    <source>
        <dbReference type="ARBA" id="ARBA00010634"/>
    </source>
</evidence>
<sequence>MNRLLPFLLTFVVLLAAPARGQQVIEDDANKDPFEDYNRAVFAFNDGLDTWFMRPVAKSYRFIMPDFAERGVTNFFANLYDANSVVNAVLQGRLNNAARGTGRFLVNSTFGVAGFFDVATRMGLTPYPTDFGHTLAVWGAPEGPYLMVPLFGPRTVRSGAGSIVDVYAIPQTYIDNVRLRNSLYGLELIDARARLLDVDELTSGDRYIFIRDAYLQQREVLVNDGRIQDDFSNYGTEDGWEEEF</sequence>
<dbReference type="RefSeq" id="WP_148068694.1">
    <property type="nucleotide sequence ID" value="NZ_VRZA01000004.1"/>
</dbReference>
<evidence type="ECO:0000313" key="4">
    <source>
        <dbReference type="EMBL" id="TXS92691.1"/>
    </source>
</evidence>
<dbReference type="AlphaFoldDB" id="A0A5C8ZZQ4"/>